<keyword evidence="11" id="KW-0830">Ubiquinone</keyword>
<keyword evidence="6" id="KW-0999">Mitochondrion inner membrane</keyword>
<accession>A0A438CTA9</accession>
<dbReference type="SMART" id="SM00916">
    <property type="entry name" value="L51_S25_CI-B8"/>
    <property type="match status" value="1"/>
</dbReference>
<dbReference type="EMBL" id="QGNW01002010">
    <property type="protein sequence ID" value="RVW26441.1"/>
    <property type="molecule type" value="Genomic_DNA"/>
</dbReference>
<evidence type="ECO:0000313" key="12">
    <source>
        <dbReference type="Proteomes" id="UP000288805"/>
    </source>
</evidence>
<comment type="similarity">
    <text evidence="3">Belongs to the complex I NDUFA2 subunit family.</text>
</comment>
<sequence length="252" mass="28592">MAWRGQLSRNLKELRILFCQTSPASSSARAFVERNYKDLKTLNPKFPILIRECNGTRPQLWARYVVRALWEIAFALFGVQWVSPEKVKEALFCWRGPFVEGKKPSSKNGATKLLESALPKEAKHILLQEQGLSFLPVFGVEEIGDISNGCCWNPWTMMRVKFFAWEATYEKILTSDQLKRRGLSFGNRCCICVNGKKNLLITSSYIVHQQVLIHVIYTDMGVERGIHLEGLTEEQISKAVEDLAKLGAALKG</sequence>
<keyword evidence="5" id="KW-0679">Respiratory chain</keyword>
<evidence type="ECO:0000313" key="11">
    <source>
        <dbReference type="EMBL" id="RVW26441.1"/>
    </source>
</evidence>
<dbReference type="InterPro" id="IPR036249">
    <property type="entry name" value="Thioredoxin-like_sf"/>
</dbReference>
<evidence type="ECO:0000256" key="8">
    <source>
        <dbReference type="ARBA" id="ARBA00023128"/>
    </source>
</evidence>
<evidence type="ECO:0000256" key="4">
    <source>
        <dbReference type="ARBA" id="ARBA00022448"/>
    </source>
</evidence>
<keyword evidence="4" id="KW-0813">Transport</keyword>
<protein>
    <submittedName>
        <fullName evidence="11">NADH dehydrogenase [ubiquinone] 1 alpha subcomplex subunit 2</fullName>
    </submittedName>
</protein>
<dbReference type="GO" id="GO:0005743">
    <property type="term" value="C:mitochondrial inner membrane"/>
    <property type="evidence" value="ECO:0007669"/>
    <property type="project" value="UniProtKB-SubCell"/>
</dbReference>
<gene>
    <name evidence="11" type="primary">VvCHDh001001_0</name>
    <name evidence="11" type="ORF">CK203_086132</name>
</gene>
<dbReference type="Proteomes" id="UP000288805">
    <property type="component" value="Unassembled WGS sequence"/>
</dbReference>
<dbReference type="Gene3D" id="3.40.30.10">
    <property type="entry name" value="Glutaredoxin"/>
    <property type="match status" value="1"/>
</dbReference>
<evidence type="ECO:0000256" key="6">
    <source>
        <dbReference type="ARBA" id="ARBA00022792"/>
    </source>
</evidence>
<dbReference type="InterPro" id="IPR007741">
    <property type="entry name" value="Ribosomal_mL43/mS25/NADH_DH"/>
</dbReference>
<feature type="domain" description="Ribosomal protein/NADH dehydrogenase" evidence="10">
    <location>
        <begin position="20"/>
        <end position="80"/>
    </location>
</feature>
<comment type="function">
    <text evidence="1">Accessory subunit of the mitochondrial membrane respiratory chain NADH dehydrogenase (Complex I), that is believed not to be involved in catalysis. Complex I functions in the transfer of electrons from NADH to the respiratory chain. The immediate electron acceptor for the enzyme is believed to be ubiquinone.</text>
</comment>
<keyword evidence="8" id="KW-0496">Mitochondrion</keyword>
<dbReference type="PANTHER" id="PTHR12878:SF0">
    <property type="entry name" value="NADH DEHYDROGENASE [UBIQUINONE] 1 ALPHA SUBCOMPLEX SUBUNIT 2"/>
    <property type="match status" value="1"/>
</dbReference>
<dbReference type="Pfam" id="PF13966">
    <property type="entry name" value="zf-RVT"/>
    <property type="match status" value="1"/>
</dbReference>
<name>A0A438CTA9_VITVI</name>
<keyword evidence="7" id="KW-0249">Electron transport</keyword>
<evidence type="ECO:0000256" key="7">
    <source>
        <dbReference type="ARBA" id="ARBA00022982"/>
    </source>
</evidence>
<dbReference type="PANTHER" id="PTHR12878">
    <property type="entry name" value="NADH-UBIQUINONE OXIDOREDUCTASE B8 SUBUNIT"/>
    <property type="match status" value="1"/>
</dbReference>
<keyword evidence="9" id="KW-0472">Membrane</keyword>
<reference evidence="11 12" key="1">
    <citation type="journal article" date="2018" name="PLoS Genet.">
        <title>Population sequencing reveals clonal diversity and ancestral inbreeding in the grapevine cultivar Chardonnay.</title>
        <authorList>
            <person name="Roach M.J."/>
            <person name="Johnson D.L."/>
            <person name="Bohlmann J."/>
            <person name="van Vuuren H.J."/>
            <person name="Jones S.J."/>
            <person name="Pretorius I.S."/>
            <person name="Schmidt S.A."/>
            <person name="Borneman A.R."/>
        </authorList>
    </citation>
    <scope>NUCLEOTIDE SEQUENCE [LARGE SCALE GENOMIC DNA]</scope>
    <source>
        <strain evidence="12">cv. Chardonnay</strain>
        <tissue evidence="11">Leaf</tissue>
    </source>
</reference>
<dbReference type="InterPro" id="IPR016464">
    <property type="entry name" value="NADH_Ub_cplx-1_asu_su-2"/>
</dbReference>
<evidence type="ECO:0000256" key="3">
    <source>
        <dbReference type="ARBA" id="ARBA00008939"/>
    </source>
</evidence>
<evidence type="ECO:0000256" key="1">
    <source>
        <dbReference type="ARBA" id="ARBA00003195"/>
    </source>
</evidence>
<dbReference type="Pfam" id="PF05047">
    <property type="entry name" value="L51_S25_CI-B8"/>
    <property type="match status" value="1"/>
</dbReference>
<evidence type="ECO:0000256" key="2">
    <source>
        <dbReference type="ARBA" id="ARBA00004443"/>
    </source>
</evidence>
<dbReference type="SUPFAM" id="SSF52833">
    <property type="entry name" value="Thioredoxin-like"/>
    <property type="match status" value="1"/>
</dbReference>
<dbReference type="AlphaFoldDB" id="A0A438CTA9"/>
<comment type="subcellular location">
    <subcellularLocation>
        <location evidence="2">Mitochondrion inner membrane</location>
        <topology evidence="2">Peripheral membrane protein</topology>
        <orientation evidence="2">Matrix side</orientation>
    </subcellularLocation>
</comment>
<proteinExistence type="inferred from homology"/>
<evidence type="ECO:0000259" key="10">
    <source>
        <dbReference type="SMART" id="SM00916"/>
    </source>
</evidence>
<dbReference type="InterPro" id="IPR026960">
    <property type="entry name" value="RVT-Znf"/>
</dbReference>
<evidence type="ECO:0000256" key="9">
    <source>
        <dbReference type="ARBA" id="ARBA00023136"/>
    </source>
</evidence>
<organism evidence="11 12">
    <name type="scientific">Vitis vinifera</name>
    <name type="common">Grape</name>
    <dbReference type="NCBI Taxonomy" id="29760"/>
    <lineage>
        <taxon>Eukaryota</taxon>
        <taxon>Viridiplantae</taxon>
        <taxon>Streptophyta</taxon>
        <taxon>Embryophyta</taxon>
        <taxon>Tracheophyta</taxon>
        <taxon>Spermatophyta</taxon>
        <taxon>Magnoliopsida</taxon>
        <taxon>eudicotyledons</taxon>
        <taxon>Gunneridae</taxon>
        <taxon>Pentapetalae</taxon>
        <taxon>rosids</taxon>
        <taxon>Vitales</taxon>
        <taxon>Vitaceae</taxon>
        <taxon>Viteae</taxon>
        <taxon>Vitis</taxon>
    </lineage>
</organism>
<evidence type="ECO:0000256" key="5">
    <source>
        <dbReference type="ARBA" id="ARBA00022660"/>
    </source>
</evidence>
<comment type="caution">
    <text evidence="11">The sequence shown here is derived from an EMBL/GenBank/DDBJ whole genome shotgun (WGS) entry which is preliminary data.</text>
</comment>